<reference evidence="1 2" key="1">
    <citation type="submission" date="2018-01" db="EMBL/GenBank/DDBJ databases">
        <authorList>
            <person name="Gaut B.S."/>
            <person name="Morton B.R."/>
            <person name="Clegg M.T."/>
            <person name="Duvall M.R."/>
        </authorList>
    </citation>
    <scope>NUCLEOTIDE SEQUENCE [LARGE SCALE GENOMIC DNA]</scope>
    <source>
        <strain evidence="1">GP69</strain>
    </source>
</reference>
<dbReference type="EMBL" id="OFSM01000011">
    <property type="protein sequence ID" value="SOY29641.1"/>
    <property type="molecule type" value="Genomic_DNA"/>
</dbReference>
<keyword evidence="2" id="KW-1185">Reference proteome</keyword>
<organism evidence="1 2">
    <name type="scientific">Acetatifactor muris</name>
    <dbReference type="NCBI Taxonomy" id="879566"/>
    <lineage>
        <taxon>Bacteria</taxon>
        <taxon>Bacillati</taxon>
        <taxon>Bacillota</taxon>
        <taxon>Clostridia</taxon>
        <taxon>Lachnospirales</taxon>
        <taxon>Lachnospiraceae</taxon>
        <taxon>Acetatifactor</taxon>
    </lineage>
</organism>
<sequence>MEIKTMAGWHEFAENNSNGSWDKYCKPGDLVDEGVYDYFLDVLPPRSMERGYLQVGEPHSHQMNVATGKVQATYATFRRAEKGIWMYCGNCFAGMTWDADSASSSLEGFLKVTYRKEGSQRICRPRLVCKDGFSMSIQAGEDFQCTPREHRKDGDYTAVELGCLSSLEELLVPYAEDKDALLDTTYPYVPVELVKVVIETHGGIYG</sequence>
<protein>
    <submittedName>
        <fullName evidence="1">Uncharacterized protein</fullName>
    </submittedName>
</protein>
<dbReference type="OrthoDB" id="2629224at2"/>
<dbReference type="RefSeq" id="WP_103239740.1">
    <property type="nucleotide sequence ID" value="NZ_JANJZD010000010.1"/>
</dbReference>
<evidence type="ECO:0000313" key="2">
    <source>
        <dbReference type="Proteomes" id="UP000236311"/>
    </source>
</evidence>
<dbReference type="AlphaFoldDB" id="A0A2K4ZGQ0"/>
<name>A0A2K4ZGQ0_9FIRM</name>
<evidence type="ECO:0000313" key="1">
    <source>
        <dbReference type="EMBL" id="SOY29641.1"/>
    </source>
</evidence>
<dbReference type="Proteomes" id="UP000236311">
    <property type="component" value="Unassembled WGS sequence"/>
</dbReference>
<accession>A0A2K4ZGQ0</accession>
<proteinExistence type="predicted"/>
<gene>
    <name evidence="1" type="ORF">AMURIS_02362</name>
</gene>